<evidence type="ECO:0000313" key="2">
    <source>
        <dbReference type="EMBL" id="KAF1839258.1"/>
    </source>
</evidence>
<evidence type="ECO:0000313" key="3">
    <source>
        <dbReference type="Proteomes" id="UP000800040"/>
    </source>
</evidence>
<evidence type="ECO:0000256" key="1">
    <source>
        <dbReference type="SAM" id="MobiDB-lite"/>
    </source>
</evidence>
<sequence>MRELRFAGDGLDRLEGRPLPNDADHAGCSPSSTTAEAQVLTCLRSYLAGSEVGEVRHGGGEWEVSGPRCLTMAAPTELGKVARR</sequence>
<reference evidence="2" key="1">
    <citation type="submission" date="2020-01" db="EMBL/GenBank/DDBJ databases">
        <authorList>
            <consortium name="DOE Joint Genome Institute"/>
            <person name="Haridas S."/>
            <person name="Albert R."/>
            <person name="Binder M."/>
            <person name="Bloem J."/>
            <person name="Labutti K."/>
            <person name="Salamov A."/>
            <person name="Andreopoulos B."/>
            <person name="Baker S.E."/>
            <person name="Barry K."/>
            <person name="Bills G."/>
            <person name="Bluhm B.H."/>
            <person name="Cannon C."/>
            <person name="Castanera R."/>
            <person name="Culley D.E."/>
            <person name="Daum C."/>
            <person name="Ezra D."/>
            <person name="Gonzalez J.B."/>
            <person name="Henrissat B."/>
            <person name="Kuo A."/>
            <person name="Liang C."/>
            <person name="Lipzen A."/>
            <person name="Lutzoni F."/>
            <person name="Magnuson J."/>
            <person name="Mondo S."/>
            <person name="Nolan M."/>
            <person name="Ohm R."/>
            <person name="Pangilinan J."/>
            <person name="Park H.-J."/>
            <person name="Ramirez L."/>
            <person name="Alfaro M."/>
            <person name="Sun H."/>
            <person name="Tritt A."/>
            <person name="Yoshinaga Y."/>
            <person name="Zwiers L.-H."/>
            <person name="Turgeon B.G."/>
            <person name="Goodwin S.B."/>
            <person name="Spatafora J.W."/>
            <person name="Crous P.W."/>
            <person name="Grigoriev I.V."/>
        </authorList>
    </citation>
    <scope>NUCLEOTIDE SEQUENCE</scope>
    <source>
        <strain evidence="2">P77</strain>
    </source>
</reference>
<feature type="compositionally biased region" description="Basic and acidic residues" evidence="1">
    <location>
        <begin position="1"/>
        <end position="16"/>
    </location>
</feature>
<gene>
    <name evidence="2" type="ORF">BDW02DRAFT_233020</name>
</gene>
<dbReference type="Proteomes" id="UP000800040">
    <property type="component" value="Unassembled WGS sequence"/>
</dbReference>
<dbReference type="EMBL" id="ML975246">
    <property type="protein sequence ID" value="KAF1839258.1"/>
    <property type="molecule type" value="Genomic_DNA"/>
</dbReference>
<organism evidence="2 3">
    <name type="scientific">Decorospora gaudefroyi</name>
    <dbReference type="NCBI Taxonomy" id="184978"/>
    <lineage>
        <taxon>Eukaryota</taxon>
        <taxon>Fungi</taxon>
        <taxon>Dikarya</taxon>
        <taxon>Ascomycota</taxon>
        <taxon>Pezizomycotina</taxon>
        <taxon>Dothideomycetes</taxon>
        <taxon>Pleosporomycetidae</taxon>
        <taxon>Pleosporales</taxon>
        <taxon>Pleosporineae</taxon>
        <taxon>Pleosporaceae</taxon>
        <taxon>Decorospora</taxon>
    </lineage>
</organism>
<keyword evidence="3" id="KW-1185">Reference proteome</keyword>
<accession>A0A6A5KPW2</accession>
<feature type="region of interest" description="Disordered" evidence="1">
    <location>
        <begin position="1"/>
        <end position="31"/>
    </location>
</feature>
<proteinExistence type="predicted"/>
<name>A0A6A5KPW2_9PLEO</name>
<protein>
    <submittedName>
        <fullName evidence="2">Uncharacterized protein</fullName>
    </submittedName>
</protein>
<dbReference type="AlphaFoldDB" id="A0A6A5KPW2"/>